<sequence>MEYPIKRVNNDKSLRCLIENYQITILNPCRRGKKLLVLDIDHTLSDHTTSEDPMRPYLHEFLSVTYAKYDIIIWSASRMKKIKSKLEQLGVINSPNYNIVTLLDRKAMLMTSNIIKDRDSGRSFTTCKPLHLIWAKFPEFYDPRNTIMVDDMEKNFKMNPQNGLTIKAFWKHNYANDEELCKLAQYLLAISELDDLSSLDHKCWEKYLTKVTQKGNILPSYPKTCPTCFSTTNNNKIGRILKNLYTKVFLCFPWFIVHLCPCIVTKER</sequence>
<dbReference type="SUPFAM" id="SSF56784">
    <property type="entry name" value="HAD-like"/>
    <property type="match status" value="1"/>
</dbReference>
<dbReference type="Proteomes" id="UP001152523">
    <property type="component" value="Unassembled WGS sequence"/>
</dbReference>
<dbReference type="Pfam" id="PF03031">
    <property type="entry name" value="NIF"/>
    <property type="match status" value="1"/>
</dbReference>
<evidence type="ECO:0000259" key="4">
    <source>
        <dbReference type="PROSITE" id="PS50969"/>
    </source>
</evidence>
<dbReference type="SMART" id="SM00577">
    <property type="entry name" value="CPDc"/>
    <property type="match status" value="1"/>
</dbReference>
<evidence type="ECO:0000256" key="1">
    <source>
        <dbReference type="ARBA" id="ARBA00004123"/>
    </source>
</evidence>
<dbReference type="GO" id="GO:0004721">
    <property type="term" value="F:phosphoprotein phosphatase activity"/>
    <property type="evidence" value="ECO:0007669"/>
    <property type="project" value="InterPro"/>
</dbReference>
<dbReference type="PANTHER" id="PTHR48493:SF1">
    <property type="entry name" value="UBIQUITIN-LIKE DOMAIN-CONTAINING CTD PHOSPHATASE 1"/>
    <property type="match status" value="1"/>
</dbReference>
<keyword evidence="6" id="KW-1185">Reference proteome</keyword>
<reference evidence="5" key="1">
    <citation type="submission" date="2022-07" db="EMBL/GenBank/DDBJ databases">
        <authorList>
            <person name="Macas J."/>
            <person name="Novak P."/>
            <person name="Neumann P."/>
        </authorList>
    </citation>
    <scope>NUCLEOTIDE SEQUENCE</scope>
</reference>
<protein>
    <recommendedName>
        <fullName evidence="4">FCP1 homology domain-containing protein</fullName>
    </recommendedName>
</protein>
<accession>A0AAV0DJH0</accession>
<dbReference type="EMBL" id="CAMAPF010000116">
    <property type="protein sequence ID" value="CAH9102441.1"/>
    <property type="molecule type" value="Genomic_DNA"/>
</dbReference>
<comment type="caution">
    <text evidence="5">The sequence shown here is derived from an EMBL/GenBank/DDBJ whole genome shotgun (WGS) entry which is preliminary data.</text>
</comment>
<gene>
    <name evidence="5" type="ORF">CEPIT_LOCUS16013</name>
</gene>
<dbReference type="InterPro" id="IPR004274">
    <property type="entry name" value="FCP1_dom"/>
</dbReference>
<feature type="domain" description="FCP1 homology" evidence="4">
    <location>
        <begin position="29"/>
        <end position="190"/>
    </location>
</feature>
<dbReference type="NCBIfam" id="TIGR02245">
    <property type="entry name" value="HAD_IIID1"/>
    <property type="match status" value="1"/>
</dbReference>
<name>A0AAV0DJH0_9ASTE</name>
<organism evidence="5 6">
    <name type="scientific">Cuscuta epithymum</name>
    <dbReference type="NCBI Taxonomy" id="186058"/>
    <lineage>
        <taxon>Eukaryota</taxon>
        <taxon>Viridiplantae</taxon>
        <taxon>Streptophyta</taxon>
        <taxon>Embryophyta</taxon>
        <taxon>Tracheophyta</taxon>
        <taxon>Spermatophyta</taxon>
        <taxon>Magnoliopsida</taxon>
        <taxon>eudicotyledons</taxon>
        <taxon>Gunneridae</taxon>
        <taxon>Pentapetalae</taxon>
        <taxon>asterids</taxon>
        <taxon>lamiids</taxon>
        <taxon>Solanales</taxon>
        <taxon>Convolvulaceae</taxon>
        <taxon>Cuscuteae</taxon>
        <taxon>Cuscuta</taxon>
        <taxon>Cuscuta subgen. Cuscuta</taxon>
    </lineage>
</organism>
<dbReference type="InterPro" id="IPR051658">
    <property type="entry name" value="UBLCP1"/>
</dbReference>
<proteinExistence type="predicted"/>
<dbReference type="PROSITE" id="PS50969">
    <property type="entry name" value="FCP1"/>
    <property type="match status" value="1"/>
</dbReference>
<dbReference type="AlphaFoldDB" id="A0AAV0DJH0"/>
<evidence type="ECO:0000256" key="2">
    <source>
        <dbReference type="ARBA" id="ARBA00022801"/>
    </source>
</evidence>
<dbReference type="Gene3D" id="3.40.50.1000">
    <property type="entry name" value="HAD superfamily/HAD-like"/>
    <property type="match status" value="1"/>
</dbReference>
<dbReference type="GO" id="GO:0090364">
    <property type="term" value="P:regulation of proteasome assembly"/>
    <property type="evidence" value="ECO:0007669"/>
    <property type="project" value="InterPro"/>
</dbReference>
<dbReference type="PANTHER" id="PTHR48493">
    <property type="entry name" value="UBIQUITIN-LIKE DOMAIN-CONTAINING CTD PHOSPHATASE 1"/>
    <property type="match status" value="1"/>
</dbReference>
<evidence type="ECO:0000256" key="3">
    <source>
        <dbReference type="ARBA" id="ARBA00023242"/>
    </source>
</evidence>
<dbReference type="GO" id="GO:0005634">
    <property type="term" value="C:nucleus"/>
    <property type="evidence" value="ECO:0007669"/>
    <property type="project" value="UniProtKB-SubCell"/>
</dbReference>
<dbReference type="InterPro" id="IPR036412">
    <property type="entry name" value="HAD-like_sf"/>
</dbReference>
<evidence type="ECO:0000313" key="6">
    <source>
        <dbReference type="Proteomes" id="UP001152523"/>
    </source>
</evidence>
<keyword evidence="3" id="KW-0539">Nucleus</keyword>
<comment type="subcellular location">
    <subcellularLocation>
        <location evidence="1">Nucleus</location>
    </subcellularLocation>
</comment>
<dbReference type="InterPro" id="IPR023214">
    <property type="entry name" value="HAD_sf"/>
</dbReference>
<evidence type="ECO:0000313" key="5">
    <source>
        <dbReference type="EMBL" id="CAH9102441.1"/>
    </source>
</evidence>
<keyword evidence="2" id="KW-0378">Hydrolase</keyword>
<dbReference type="InterPro" id="IPR011943">
    <property type="entry name" value="HAD-SF_hydro_IIID"/>
</dbReference>